<dbReference type="Proteomes" id="UP001164819">
    <property type="component" value="Chromosome"/>
</dbReference>
<evidence type="ECO:0000256" key="6">
    <source>
        <dbReference type="ARBA" id="ARBA00050776"/>
    </source>
</evidence>
<dbReference type="PANTHER" id="PTHR43586:SF8">
    <property type="entry name" value="CYSTEINE DESULFURASE 1, CHLOROPLASTIC"/>
    <property type="match status" value="1"/>
</dbReference>
<dbReference type="Gene3D" id="3.90.1150.10">
    <property type="entry name" value="Aspartate Aminotransferase, domain 1"/>
    <property type="match status" value="1"/>
</dbReference>
<dbReference type="InterPro" id="IPR010970">
    <property type="entry name" value="Cys_dSase_SufS"/>
</dbReference>
<organism evidence="8">
    <name type="scientific">Oxalobacter aliiformigenes</name>
    <dbReference type="NCBI Taxonomy" id="2946593"/>
    <lineage>
        <taxon>Bacteria</taxon>
        <taxon>Pseudomonadati</taxon>
        <taxon>Pseudomonadota</taxon>
        <taxon>Betaproteobacteria</taxon>
        <taxon>Burkholderiales</taxon>
        <taxon>Oxalobacteraceae</taxon>
        <taxon>Oxalobacter</taxon>
    </lineage>
</organism>
<evidence type="ECO:0000256" key="1">
    <source>
        <dbReference type="ARBA" id="ARBA00001933"/>
    </source>
</evidence>
<dbReference type="PANTHER" id="PTHR43586">
    <property type="entry name" value="CYSTEINE DESULFURASE"/>
    <property type="match status" value="1"/>
</dbReference>
<dbReference type="AlphaFoldDB" id="A0A9E9NSL6"/>
<evidence type="ECO:0000256" key="4">
    <source>
        <dbReference type="ARBA" id="ARBA00022679"/>
    </source>
</evidence>
<dbReference type="InterPro" id="IPR015421">
    <property type="entry name" value="PyrdxlP-dep_Trfase_major"/>
</dbReference>
<dbReference type="InterPro" id="IPR015422">
    <property type="entry name" value="PyrdxlP-dep_Trfase_small"/>
</dbReference>
<evidence type="ECO:0000256" key="5">
    <source>
        <dbReference type="ARBA" id="ARBA00022898"/>
    </source>
</evidence>
<dbReference type="GO" id="GO:0030170">
    <property type="term" value="F:pyridoxal phosphate binding"/>
    <property type="evidence" value="ECO:0007669"/>
    <property type="project" value="InterPro"/>
</dbReference>
<evidence type="ECO:0000313" key="8">
    <source>
        <dbReference type="EMBL" id="WAV90793.1"/>
    </source>
</evidence>
<dbReference type="SUPFAM" id="SSF53383">
    <property type="entry name" value="PLP-dependent transferases"/>
    <property type="match status" value="1"/>
</dbReference>
<dbReference type="InterPro" id="IPR015424">
    <property type="entry name" value="PyrdxlP-dep_Trfase"/>
</dbReference>
<comment type="catalytic activity">
    <reaction evidence="6">
        <text>(sulfur carrier)-H + L-cysteine = (sulfur carrier)-SH + L-alanine</text>
        <dbReference type="Rhea" id="RHEA:43892"/>
        <dbReference type="Rhea" id="RHEA-COMP:14737"/>
        <dbReference type="Rhea" id="RHEA-COMP:14739"/>
        <dbReference type="ChEBI" id="CHEBI:29917"/>
        <dbReference type="ChEBI" id="CHEBI:35235"/>
        <dbReference type="ChEBI" id="CHEBI:57972"/>
        <dbReference type="ChEBI" id="CHEBI:64428"/>
        <dbReference type="EC" id="2.8.1.7"/>
    </reaction>
</comment>
<protein>
    <recommendedName>
        <fullName evidence="3">cysteine desulfurase</fullName>
        <ecNumber evidence="3">2.8.1.7</ecNumber>
    </recommendedName>
</protein>
<dbReference type="GO" id="GO:0006534">
    <property type="term" value="P:cysteine metabolic process"/>
    <property type="evidence" value="ECO:0007669"/>
    <property type="project" value="InterPro"/>
</dbReference>
<name>A0A9E9NSL6_9BURK</name>
<dbReference type="NCBIfam" id="TIGR01979">
    <property type="entry name" value="sufS"/>
    <property type="match status" value="1"/>
</dbReference>
<keyword evidence="5" id="KW-0663">Pyridoxal phosphate</keyword>
<accession>A0A9E9NSL6</accession>
<evidence type="ECO:0000259" key="7">
    <source>
        <dbReference type="Pfam" id="PF00266"/>
    </source>
</evidence>
<feature type="domain" description="Aminotransferase class V" evidence="7">
    <location>
        <begin position="135"/>
        <end position="504"/>
    </location>
</feature>
<comment type="cofactor">
    <cofactor evidence="1">
        <name>pyridoxal 5'-phosphate</name>
        <dbReference type="ChEBI" id="CHEBI:597326"/>
    </cofactor>
</comment>
<keyword evidence="4" id="KW-0808">Transferase</keyword>
<dbReference type="EMBL" id="CP098251">
    <property type="protein sequence ID" value="WAV90793.1"/>
    <property type="molecule type" value="Genomic_DNA"/>
</dbReference>
<dbReference type="RefSeq" id="WP_269315739.1">
    <property type="nucleotide sequence ID" value="NZ_CP098251.1"/>
</dbReference>
<gene>
    <name evidence="8" type="ORF">NB646_08100</name>
</gene>
<dbReference type="InterPro" id="IPR000192">
    <property type="entry name" value="Aminotrans_V_dom"/>
</dbReference>
<evidence type="ECO:0000256" key="3">
    <source>
        <dbReference type="ARBA" id="ARBA00012239"/>
    </source>
</evidence>
<dbReference type="Pfam" id="PF00266">
    <property type="entry name" value="Aminotran_5"/>
    <property type="match status" value="1"/>
</dbReference>
<dbReference type="CDD" id="cd06453">
    <property type="entry name" value="SufS_like"/>
    <property type="match status" value="1"/>
</dbReference>
<dbReference type="Gene3D" id="3.40.640.10">
    <property type="entry name" value="Type I PLP-dependent aspartate aminotransferase-like (Major domain)"/>
    <property type="match status" value="1"/>
</dbReference>
<proteinExistence type="inferred from homology"/>
<evidence type="ECO:0000256" key="2">
    <source>
        <dbReference type="ARBA" id="ARBA00010447"/>
    </source>
</evidence>
<sequence>MITTDRNFFPEVSGKDDDPVLREIANLSIACFPEFGRGLSGNRSVSYTGSGLKRIAGELSGINYPDELSSIFSDTVFLKEENATGAYHPVLQAVGDEKSVTRKDSPSGRKVFDVERIRRDFPILSEKVNNGQKLVWLDNAATTQKPESVIERISRFYLHENSNVHRGAHELAARSTDAYEEARQKVAAFLTAPSASDIVFVRGTTEGINLVAQSYVKPRLETGDEIILSILEHHANIVPWQQVCAETGALIRVIPADDSGQLILSEYRKLFNRRTRFVSVTHVSNALGTVTPVGEMIGIAHHHGVKTLIDAAQSVAHIPVDVQELDADFLVFSGHKIFGPTGIGVVYGKKELLDSAVPYQGGGNMIADVTFGKTRYRPAPARFEAGTGNIAGAVGLGAALDYVEKTGIHEISRYEHELLVYAMDQFKRISGLHLIGNAADRTSVLSFVMDGYDVSEIGHYLSRHGIAVRAGHHCAQPALRRYGLEATVRPSLAFYNTFEEIDCLVKTLLRLRQY</sequence>
<dbReference type="GO" id="GO:0031071">
    <property type="term" value="F:cysteine desulfurase activity"/>
    <property type="evidence" value="ECO:0007669"/>
    <property type="project" value="UniProtKB-EC"/>
</dbReference>
<comment type="similarity">
    <text evidence="2">Belongs to the class-V pyridoxal-phosphate-dependent aminotransferase family. Csd subfamily.</text>
</comment>
<dbReference type="EC" id="2.8.1.7" evidence="3"/>
<reference evidence="8" key="1">
    <citation type="journal article" date="2022" name="Front. Microbiol.">
        <title>New perspectives on an old grouping: The genomic and phenotypic variability of Oxalobacter formigenes and the implications for calcium oxalate stone prevention.</title>
        <authorList>
            <person name="Chmiel J.A."/>
            <person name="Carr C."/>
            <person name="Stuivenberg G.A."/>
            <person name="Venema R."/>
            <person name="Chanyi R.M."/>
            <person name="Al K.F."/>
            <person name="Giguere D."/>
            <person name="Say H."/>
            <person name="Akouris P.P."/>
            <person name="Dominguez Romero S.A."/>
            <person name="Kwong A."/>
            <person name="Tai V."/>
            <person name="Koval S.F."/>
            <person name="Razvi H."/>
            <person name="Bjazevic J."/>
            <person name="Burton J.P."/>
        </authorList>
    </citation>
    <scope>NUCLEOTIDE SEQUENCE</scope>
    <source>
        <strain evidence="8">OxK</strain>
    </source>
</reference>